<organism evidence="1 2">
    <name type="scientific">Caerostris extrusa</name>
    <name type="common">Bark spider</name>
    <name type="synonym">Caerostris bankana</name>
    <dbReference type="NCBI Taxonomy" id="172846"/>
    <lineage>
        <taxon>Eukaryota</taxon>
        <taxon>Metazoa</taxon>
        <taxon>Ecdysozoa</taxon>
        <taxon>Arthropoda</taxon>
        <taxon>Chelicerata</taxon>
        <taxon>Arachnida</taxon>
        <taxon>Araneae</taxon>
        <taxon>Araneomorphae</taxon>
        <taxon>Entelegynae</taxon>
        <taxon>Araneoidea</taxon>
        <taxon>Araneidae</taxon>
        <taxon>Caerostris</taxon>
    </lineage>
</organism>
<evidence type="ECO:0000313" key="1">
    <source>
        <dbReference type="EMBL" id="GIY53080.1"/>
    </source>
</evidence>
<sequence>MKRLIHRPPSPPQVKTSSPAITAFTEWERTQKSAKIFVVVVFQKIVVLIMKTNCCLRIKTLENKPASIISIRRNLKHSEESEKRSNSEK</sequence>
<protein>
    <submittedName>
        <fullName evidence="1">Uncharacterized protein</fullName>
    </submittedName>
</protein>
<proteinExistence type="predicted"/>
<reference evidence="1 2" key="1">
    <citation type="submission" date="2021-06" db="EMBL/GenBank/DDBJ databases">
        <title>Caerostris extrusa draft genome.</title>
        <authorList>
            <person name="Kono N."/>
            <person name="Arakawa K."/>
        </authorList>
    </citation>
    <scope>NUCLEOTIDE SEQUENCE [LARGE SCALE GENOMIC DNA]</scope>
</reference>
<comment type="caution">
    <text evidence="1">The sequence shown here is derived from an EMBL/GenBank/DDBJ whole genome shotgun (WGS) entry which is preliminary data.</text>
</comment>
<dbReference type="Proteomes" id="UP001054945">
    <property type="component" value="Unassembled WGS sequence"/>
</dbReference>
<name>A0AAV4U5Q5_CAEEX</name>
<gene>
    <name evidence="1" type="ORF">CEXT_59191</name>
</gene>
<dbReference type="EMBL" id="BPLR01012320">
    <property type="protein sequence ID" value="GIY53080.1"/>
    <property type="molecule type" value="Genomic_DNA"/>
</dbReference>
<accession>A0AAV4U5Q5</accession>
<evidence type="ECO:0000313" key="2">
    <source>
        <dbReference type="Proteomes" id="UP001054945"/>
    </source>
</evidence>
<dbReference type="AlphaFoldDB" id="A0AAV4U5Q5"/>
<keyword evidence="2" id="KW-1185">Reference proteome</keyword>